<accession>A0ABY7GDY6</accession>
<feature type="compositionally biased region" description="Polar residues" evidence="1">
    <location>
        <begin position="56"/>
        <end position="71"/>
    </location>
</feature>
<keyword evidence="3" id="KW-1185">Reference proteome</keyword>
<organism evidence="2 3">
    <name type="scientific">Mya arenaria</name>
    <name type="common">Soft-shell clam</name>
    <dbReference type="NCBI Taxonomy" id="6604"/>
    <lineage>
        <taxon>Eukaryota</taxon>
        <taxon>Metazoa</taxon>
        <taxon>Spiralia</taxon>
        <taxon>Lophotrochozoa</taxon>
        <taxon>Mollusca</taxon>
        <taxon>Bivalvia</taxon>
        <taxon>Autobranchia</taxon>
        <taxon>Heteroconchia</taxon>
        <taxon>Euheterodonta</taxon>
        <taxon>Imparidentia</taxon>
        <taxon>Neoheterodontei</taxon>
        <taxon>Myida</taxon>
        <taxon>Myoidea</taxon>
        <taxon>Myidae</taxon>
        <taxon>Mya</taxon>
    </lineage>
</organism>
<dbReference type="Proteomes" id="UP001164746">
    <property type="component" value="Chromosome 17"/>
</dbReference>
<feature type="non-terminal residue" evidence="2">
    <location>
        <position position="151"/>
    </location>
</feature>
<sequence>YDYYSYPDYPDVENNDAHFTLTCNNGTIGNKQCELSQESIDQPENMDPTIKPISPDNETTTAASDQTTSPIDNDHGVLKCTIPESTDVHFMTLSGGELKEGTQECKDYYEGYYLNSDDVDGEEISPPIRPIDKIVNCTDGVLSDYTLVCDD</sequence>
<gene>
    <name evidence="2" type="ORF">MAR_033713</name>
</gene>
<feature type="region of interest" description="Disordered" evidence="1">
    <location>
        <begin position="42"/>
        <end position="76"/>
    </location>
</feature>
<reference evidence="2" key="1">
    <citation type="submission" date="2022-11" db="EMBL/GenBank/DDBJ databases">
        <title>Centuries of genome instability and evolution in soft-shell clam transmissible cancer (bioRxiv).</title>
        <authorList>
            <person name="Hart S.F.M."/>
            <person name="Yonemitsu M.A."/>
            <person name="Giersch R.M."/>
            <person name="Beal B.F."/>
            <person name="Arriagada G."/>
            <person name="Davis B.W."/>
            <person name="Ostrander E.A."/>
            <person name="Goff S.P."/>
            <person name="Metzger M.J."/>
        </authorList>
    </citation>
    <scope>NUCLEOTIDE SEQUENCE</scope>
    <source>
        <strain evidence="2">MELC-2E11</strain>
        <tissue evidence="2">Siphon/mantle</tissue>
    </source>
</reference>
<dbReference type="EMBL" id="CP111028">
    <property type="protein sequence ID" value="WAR31171.1"/>
    <property type="molecule type" value="Genomic_DNA"/>
</dbReference>
<protein>
    <submittedName>
        <fullName evidence="2">Uncharacterized protein</fullName>
    </submittedName>
</protein>
<feature type="non-terminal residue" evidence="2">
    <location>
        <position position="1"/>
    </location>
</feature>
<proteinExistence type="predicted"/>
<evidence type="ECO:0000256" key="1">
    <source>
        <dbReference type="SAM" id="MobiDB-lite"/>
    </source>
</evidence>
<name>A0ABY7GDY6_MYAAR</name>
<evidence type="ECO:0000313" key="2">
    <source>
        <dbReference type="EMBL" id="WAR31171.1"/>
    </source>
</evidence>
<evidence type="ECO:0000313" key="3">
    <source>
        <dbReference type="Proteomes" id="UP001164746"/>
    </source>
</evidence>